<comment type="caution">
    <text evidence="5">The sequence shown here is derived from an EMBL/GenBank/DDBJ whole genome shotgun (WGS) entry which is preliminary data.</text>
</comment>
<dbReference type="InterPro" id="IPR017733">
    <property type="entry name" value="OmpA-like_dom_proteobacteria"/>
</dbReference>
<keyword evidence="6" id="KW-1185">Reference proteome</keyword>
<dbReference type="NCBIfam" id="NF038228">
    <property type="entry name" value="IcmH_DotU_IVB"/>
    <property type="match status" value="1"/>
</dbReference>
<sequence>MSDNPFAEPGDDDRTIVIPRSPRPATAPAPPAPRQPEAAGSDAFANLPAVSGSPVLSAAAPLLALLASLRNVATAPDPSGLRERAIIEVRRYEQALRDARLPLELIRASHYALCASLDDVVQNTPWGSRGSWASASLVSTFHQEVRSGDRFFDLLARLRQTPGTFLPAIELMYLCMSLGMQGRYRVSARGVAELDRVREDTYLVILRQRGAADPALSPHWRGVSAPYRPLRAEVPVWLAALAAAGLLGLAYALVLFGLNGASDRLFAAAGVVPPVAMPAIAREEPPKTEAPPAPAPQSPPPDNVGDRFARFLEPEVREGLVSIAGTPAAPIIRIQSAGMFASGSATIDPKFLPIFRRVGAALQGFGGPVRIVGHTDNVAIRTVAFPSNFELSQARAKAAGAAITTEIDPARITIEGRADAEPIASNATPAGRRANRRIELVAGREAPPR</sequence>
<dbReference type="Pfam" id="PF00691">
    <property type="entry name" value="OmpA"/>
    <property type="match status" value="1"/>
</dbReference>
<name>A0A7W6GE45_9HYPH</name>
<protein>
    <submittedName>
        <fullName evidence="5">Type VI secretion system protein ImpK</fullName>
    </submittedName>
</protein>
<keyword evidence="3" id="KW-1133">Transmembrane helix</keyword>
<proteinExistence type="predicted"/>
<feature type="region of interest" description="Disordered" evidence="2">
    <location>
        <begin position="1"/>
        <end position="40"/>
    </location>
</feature>
<dbReference type="GO" id="GO:0016020">
    <property type="term" value="C:membrane"/>
    <property type="evidence" value="ECO:0007669"/>
    <property type="project" value="UniProtKB-UniRule"/>
</dbReference>
<feature type="transmembrane region" description="Helical" evidence="3">
    <location>
        <begin position="236"/>
        <end position="258"/>
    </location>
</feature>
<gene>
    <name evidence="5" type="ORF">GGR24_000443</name>
</gene>
<dbReference type="InterPro" id="IPR006665">
    <property type="entry name" value="OmpA-like"/>
</dbReference>
<feature type="compositionally biased region" description="Pro residues" evidence="2">
    <location>
        <begin position="21"/>
        <end position="34"/>
    </location>
</feature>
<feature type="region of interest" description="Disordered" evidence="2">
    <location>
        <begin position="284"/>
        <end position="304"/>
    </location>
</feature>
<dbReference type="Gene3D" id="1.25.40.590">
    <property type="entry name" value="Type IV / VI secretion system, DotU"/>
    <property type="match status" value="1"/>
</dbReference>
<organism evidence="5 6">
    <name type="scientific">Hansschlegelia beijingensis</name>
    <dbReference type="NCBI Taxonomy" id="1133344"/>
    <lineage>
        <taxon>Bacteria</taxon>
        <taxon>Pseudomonadati</taxon>
        <taxon>Pseudomonadota</taxon>
        <taxon>Alphaproteobacteria</taxon>
        <taxon>Hyphomicrobiales</taxon>
        <taxon>Methylopilaceae</taxon>
        <taxon>Hansschlegelia</taxon>
    </lineage>
</organism>
<keyword evidence="1 3" id="KW-0472">Membrane</keyword>
<evidence type="ECO:0000313" key="6">
    <source>
        <dbReference type="Proteomes" id="UP000528964"/>
    </source>
</evidence>
<dbReference type="NCBIfam" id="TIGR03349">
    <property type="entry name" value="IV_VI_DotU"/>
    <property type="match status" value="1"/>
</dbReference>
<dbReference type="InterPro" id="IPR036737">
    <property type="entry name" value="OmpA-like_sf"/>
</dbReference>
<dbReference type="PANTHER" id="PTHR38033">
    <property type="entry name" value="MEMBRANE PROTEIN-RELATED"/>
    <property type="match status" value="1"/>
</dbReference>
<dbReference type="AlphaFoldDB" id="A0A7W6GE45"/>
<dbReference type="Gene3D" id="3.30.1330.60">
    <property type="entry name" value="OmpA-like domain"/>
    <property type="match status" value="1"/>
</dbReference>
<dbReference type="CDD" id="cd07185">
    <property type="entry name" value="OmpA_C-like"/>
    <property type="match status" value="1"/>
</dbReference>
<feature type="domain" description="OmpA-like" evidence="4">
    <location>
        <begin position="327"/>
        <end position="446"/>
    </location>
</feature>
<keyword evidence="3" id="KW-0812">Transmembrane</keyword>
<dbReference type="PANTHER" id="PTHR38033:SF1">
    <property type="entry name" value="DOTU FAMILY TYPE IV_VI SECRETION SYSTEM PROTEIN"/>
    <property type="match status" value="1"/>
</dbReference>
<feature type="compositionally biased region" description="Pro residues" evidence="2">
    <location>
        <begin position="288"/>
        <end position="302"/>
    </location>
</feature>
<dbReference type="NCBIfam" id="TIGR03350">
    <property type="entry name" value="type_VI_ompA"/>
    <property type="match status" value="1"/>
</dbReference>
<evidence type="ECO:0000256" key="1">
    <source>
        <dbReference type="PROSITE-ProRule" id="PRU00473"/>
    </source>
</evidence>
<dbReference type="InterPro" id="IPR038522">
    <property type="entry name" value="T4/T6SS_DotU_sf"/>
</dbReference>
<dbReference type="Pfam" id="PF09850">
    <property type="entry name" value="DotU"/>
    <property type="match status" value="1"/>
</dbReference>
<dbReference type="Proteomes" id="UP000528964">
    <property type="component" value="Unassembled WGS sequence"/>
</dbReference>
<reference evidence="5 6" key="1">
    <citation type="submission" date="2020-08" db="EMBL/GenBank/DDBJ databases">
        <title>Genomic Encyclopedia of Type Strains, Phase IV (KMG-IV): sequencing the most valuable type-strain genomes for metagenomic binning, comparative biology and taxonomic classification.</title>
        <authorList>
            <person name="Goeker M."/>
        </authorList>
    </citation>
    <scope>NUCLEOTIDE SEQUENCE [LARGE SCALE GENOMIC DNA]</scope>
    <source>
        <strain evidence="5 6">DSM 25481</strain>
    </source>
</reference>
<dbReference type="PROSITE" id="PS51123">
    <property type="entry name" value="OMPA_2"/>
    <property type="match status" value="1"/>
</dbReference>
<dbReference type="InterPro" id="IPR017732">
    <property type="entry name" value="T4/T6SS_DotU"/>
</dbReference>
<evidence type="ECO:0000256" key="3">
    <source>
        <dbReference type="SAM" id="Phobius"/>
    </source>
</evidence>
<dbReference type="SUPFAM" id="SSF103088">
    <property type="entry name" value="OmpA-like"/>
    <property type="match status" value="1"/>
</dbReference>
<accession>A0A7W6GE45</accession>
<evidence type="ECO:0000259" key="4">
    <source>
        <dbReference type="PROSITE" id="PS51123"/>
    </source>
</evidence>
<evidence type="ECO:0000256" key="2">
    <source>
        <dbReference type="SAM" id="MobiDB-lite"/>
    </source>
</evidence>
<evidence type="ECO:0000313" key="5">
    <source>
        <dbReference type="EMBL" id="MBB3971810.1"/>
    </source>
</evidence>
<dbReference type="EMBL" id="JACIDR010000001">
    <property type="protein sequence ID" value="MBB3971810.1"/>
    <property type="molecule type" value="Genomic_DNA"/>
</dbReference>
<dbReference type="RefSeq" id="WP_183393656.1">
    <property type="nucleotide sequence ID" value="NZ_JACIDR010000001.1"/>
</dbReference>